<feature type="signal peptide" evidence="1">
    <location>
        <begin position="1"/>
        <end position="18"/>
    </location>
</feature>
<evidence type="ECO:0000256" key="1">
    <source>
        <dbReference type="SAM" id="SignalP"/>
    </source>
</evidence>
<sequence>SLAAALPVLLLPLSLAAGSAVSPATGPYPRTVFAVIDMSNNRTVAVVVV</sequence>
<reference evidence="2 3" key="1">
    <citation type="journal article" date="2018" name="Front. Plant Sci.">
        <title>Red Clover (Trifolium pratense) and Zigzag Clover (T. medium) - A Picture of Genomic Similarities and Differences.</title>
        <authorList>
            <person name="Dluhosova J."/>
            <person name="Istvanek J."/>
            <person name="Nedelnik J."/>
            <person name="Repkova J."/>
        </authorList>
    </citation>
    <scope>NUCLEOTIDE SEQUENCE [LARGE SCALE GENOMIC DNA]</scope>
    <source>
        <strain evidence="3">cv. 10/8</strain>
        <tissue evidence="2">Leaf</tissue>
    </source>
</reference>
<evidence type="ECO:0000313" key="3">
    <source>
        <dbReference type="Proteomes" id="UP000265520"/>
    </source>
</evidence>
<comment type="caution">
    <text evidence="2">The sequence shown here is derived from an EMBL/GenBank/DDBJ whole genome shotgun (WGS) entry which is preliminary data.</text>
</comment>
<keyword evidence="1" id="KW-0732">Signal</keyword>
<dbReference type="EMBL" id="LXQA011188472">
    <property type="protein sequence ID" value="MCI88264.1"/>
    <property type="molecule type" value="Genomic_DNA"/>
</dbReference>
<protein>
    <submittedName>
        <fullName evidence="2">Uncharacterized protein</fullName>
    </submittedName>
</protein>
<accession>A0A392VIP8</accession>
<proteinExistence type="predicted"/>
<dbReference type="Proteomes" id="UP000265520">
    <property type="component" value="Unassembled WGS sequence"/>
</dbReference>
<feature type="chain" id="PRO_5017470790" evidence="1">
    <location>
        <begin position="19"/>
        <end position="49"/>
    </location>
</feature>
<organism evidence="2 3">
    <name type="scientific">Trifolium medium</name>
    <dbReference type="NCBI Taxonomy" id="97028"/>
    <lineage>
        <taxon>Eukaryota</taxon>
        <taxon>Viridiplantae</taxon>
        <taxon>Streptophyta</taxon>
        <taxon>Embryophyta</taxon>
        <taxon>Tracheophyta</taxon>
        <taxon>Spermatophyta</taxon>
        <taxon>Magnoliopsida</taxon>
        <taxon>eudicotyledons</taxon>
        <taxon>Gunneridae</taxon>
        <taxon>Pentapetalae</taxon>
        <taxon>rosids</taxon>
        <taxon>fabids</taxon>
        <taxon>Fabales</taxon>
        <taxon>Fabaceae</taxon>
        <taxon>Papilionoideae</taxon>
        <taxon>50 kb inversion clade</taxon>
        <taxon>NPAAA clade</taxon>
        <taxon>Hologalegina</taxon>
        <taxon>IRL clade</taxon>
        <taxon>Trifolieae</taxon>
        <taxon>Trifolium</taxon>
    </lineage>
</organism>
<name>A0A392VIP8_9FABA</name>
<keyword evidence="3" id="KW-1185">Reference proteome</keyword>
<dbReference type="AlphaFoldDB" id="A0A392VIP8"/>
<feature type="non-terminal residue" evidence="2">
    <location>
        <position position="1"/>
    </location>
</feature>
<evidence type="ECO:0000313" key="2">
    <source>
        <dbReference type="EMBL" id="MCI88264.1"/>
    </source>
</evidence>